<dbReference type="Gene3D" id="3.90.1680.10">
    <property type="entry name" value="SOS response associated peptidase-like"/>
    <property type="match status" value="1"/>
</dbReference>
<evidence type="ECO:0000256" key="9">
    <source>
        <dbReference type="SAM" id="MobiDB-lite"/>
    </source>
</evidence>
<comment type="similarity">
    <text evidence="1 8">Belongs to the SOS response-associated peptidase family.</text>
</comment>
<dbReference type="PANTHER" id="PTHR13604">
    <property type="entry name" value="DC12-RELATED"/>
    <property type="match status" value="1"/>
</dbReference>
<keyword evidence="11" id="KW-1185">Reference proteome</keyword>
<evidence type="ECO:0000313" key="10">
    <source>
        <dbReference type="EMBL" id="TGY94172.1"/>
    </source>
</evidence>
<keyword evidence="2 8" id="KW-0645">Protease</keyword>
<evidence type="ECO:0000313" key="11">
    <source>
        <dbReference type="Proteomes" id="UP000305451"/>
    </source>
</evidence>
<evidence type="ECO:0000256" key="8">
    <source>
        <dbReference type="RuleBase" id="RU364100"/>
    </source>
</evidence>
<proteinExistence type="inferred from homology"/>
<evidence type="ECO:0000256" key="6">
    <source>
        <dbReference type="ARBA" id="ARBA00023125"/>
    </source>
</evidence>
<accession>A0A4S2HEW1</accession>
<feature type="region of interest" description="Disordered" evidence="9">
    <location>
        <begin position="63"/>
        <end position="82"/>
    </location>
</feature>
<dbReference type="GO" id="GO:0016829">
    <property type="term" value="F:lyase activity"/>
    <property type="evidence" value="ECO:0007669"/>
    <property type="project" value="UniProtKB-KW"/>
</dbReference>
<keyword evidence="6" id="KW-0238">DNA-binding</keyword>
<dbReference type="InterPro" id="IPR036590">
    <property type="entry name" value="SRAP-like"/>
</dbReference>
<dbReference type="AlphaFoldDB" id="A0A4S2HEW1"/>
<keyword evidence="4 8" id="KW-0378">Hydrolase</keyword>
<name>A0A4S2HEW1_9PROT</name>
<keyword evidence="5" id="KW-0190">Covalent protein-DNA linkage</keyword>
<protein>
    <recommendedName>
        <fullName evidence="8">Abasic site processing protein</fullName>
        <ecNumber evidence="8">3.4.-.-</ecNumber>
    </recommendedName>
</protein>
<evidence type="ECO:0000256" key="3">
    <source>
        <dbReference type="ARBA" id="ARBA00022763"/>
    </source>
</evidence>
<sequence>MCGRYVISYTLDELRQLLEFEDRPNLEPNYNVAPSLDLPVLRRGAGGGMRLTPVRWGLVPHWSKRGPGSQDPINARSETAAQKPSFRQALARRRALVPASGFYEWHRVGETKTPYFITRSDARPMMFAGLWERWGEGEAQIDSFAILTAAANEDIASIHHRTPVLIDPGAASDWLDPGIEPAPFLKPPPEGTFVLREVSEKVNSVRNGGPGLIGHVARLQGAPD</sequence>
<dbReference type="GO" id="GO:0008233">
    <property type="term" value="F:peptidase activity"/>
    <property type="evidence" value="ECO:0007669"/>
    <property type="project" value="UniProtKB-KW"/>
</dbReference>
<keyword evidence="3" id="KW-0227">DNA damage</keyword>
<dbReference type="GO" id="GO:0003697">
    <property type="term" value="F:single-stranded DNA binding"/>
    <property type="evidence" value="ECO:0007669"/>
    <property type="project" value="InterPro"/>
</dbReference>
<organism evidence="10 11">
    <name type="scientific">Marinicauda pacifica</name>
    <dbReference type="NCBI Taxonomy" id="1133559"/>
    <lineage>
        <taxon>Bacteria</taxon>
        <taxon>Pseudomonadati</taxon>
        <taxon>Pseudomonadota</taxon>
        <taxon>Alphaproteobacteria</taxon>
        <taxon>Maricaulales</taxon>
        <taxon>Maricaulaceae</taxon>
        <taxon>Marinicauda</taxon>
    </lineage>
</organism>
<dbReference type="Proteomes" id="UP000305451">
    <property type="component" value="Unassembled WGS sequence"/>
</dbReference>
<dbReference type="EMBL" id="SRXV01000001">
    <property type="protein sequence ID" value="TGY94172.1"/>
    <property type="molecule type" value="Genomic_DNA"/>
</dbReference>
<evidence type="ECO:0000256" key="1">
    <source>
        <dbReference type="ARBA" id="ARBA00008136"/>
    </source>
</evidence>
<comment type="caution">
    <text evidence="10">The sequence shown here is derived from an EMBL/GenBank/DDBJ whole genome shotgun (WGS) entry which is preliminary data.</text>
</comment>
<dbReference type="Pfam" id="PF02586">
    <property type="entry name" value="SRAP"/>
    <property type="match status" value="1"/>
</dbReference>
<keyword evidence="7" id="KW-0456">Lyase</keyword>
<dbReference type="RefSeq" id="WP_135943367.1">
    <property type="nucleotide sequence ID" value="NZ_BMEI01000001.1"/>
</dbReference>
<dbReference type="SUPFAM" id="SSF143081">
    <property type="entry name" value="BB1717-like"/>
    <property type="match status" value="1"/>
</dbReference>
<dbReference type="OrthoDB" id="9782620at2"/>
<dbReference type="GO" id="GO:0006508">
    <property type="term" value="P:proteolysis"/>
    <property type="evidence" value="ECO:0007669"/>
    <property type="project" value="UniProtKB-KW"/>
</dbReference>
<evidence type="ECO:0000256" key="2">
    <source>
        <dbReference type="ARBA" id="ARBA00022670"/>
    </source>
</evidence>
<evidence type="ECO:0000256" key="4">
    <source>
        <dbReference type="ARBA" id="ARBA00022801"/>
    </source>
</evidence>
<gene>
    <name evidence="10" type="ORF">E5162_02520</name>
</gene>
<reference evidence="10 11" key="1">
    <citation type="journal article" date="2013" name="Int. J. Syst. Evol. Microbiol.">
        <title>Marinicauda pacifica gen. nov., sp. nov., a prosthecate alphaproteobacterium of the family Hyphomonadaceae isolated from deep seawater.</title>
        <authorList>
            <person name="Zhang X.Y."/>
            <person name="Li G.W."/>
            <person name="Wang C.S."/>
            <person name="Zhang Y.J."/>
            <person name="Xu X.W."/>
            <person name="Li H."/>
            <person name="Liu A."/>
            <person name="Liu C."/>
            <person name="Xie B.B."/>
            <person name="Qin Q.L."/>
            <person name="Xu Z."/>
            <person name="Chen X.L."/>
            <person name="Zhou B.C."/>
            <person name="Zhang Y.Z."/>
        </authorList>
    </citation>
    <scope>NUCLEOTIDE SEQUENCE [LARGE SCALE GENOMIC DNA]</scope>
    <source>
        <strain evidence="10 11">P-1 km-3</strain>
    </source>
</reference>
<dbReference type="PANTHER" id="PTHR13604:SF0">
    <property type="entry name" value="ABASIC SITE PROCESSING PROTEIN HMCES"/>
    <property type="match status" value="1"/>
</dbReference>
<dbReference type="GO" id="GO:0106300">
    <property type="term" value="P:protein-DNA covalent cross-linking repair"/>
    <property type="evidence" value="ECO:0007669"/>
    <property type="project" value="InterPro"/>
</dbReference>
<dbReference type="InterPro" id="IPR003738">
    <property type="entry name" value="SRAP"/>
</dbReference>
<evidence type="ECO:0000256" key="7">
    <source>
        <dbReference type="ARBA" id="ARBA00023239"/>
    </source>
</evidence>
<evidence type="ECO:0000256" key="5">
    <source>
        <dbReference type="ARBA" id="ARBA00023124"/>
    </source>
</evidence>
<dbReference type="EC" id="3.4.-.-" evidence="8"/>